<sequence>MPRKRIHTTAAEIREAKRLKAARYYAKKRDAINAKRRANRALAHTLSNSDDSSNTGNFEIETVSEKRKPRRRTPYCDTTTRACSLQELESGSSQERGRPLYRESCMARQESEYRRPNNSQFLYTIERSSSPENLEPYDPPSSPDPLDSLGRQDQTHGQSQDRADSKHGIDTNVIFKGQQDFCTRETAQESYMSEPDTLDPEPDTLDPEPDTLDPEPIRQQTRFIVRMGGETAMFEVPTSPGKAPEPSWLIEAQACRDAMREVYASVGATNRHDFLPAVLKRHLENIVQGRRDLIQDIHDTVTDIEDRIIAIQNLVYFRLPGVARCIQRFRDRVTDLRGHLGSMVLADLCSTADLVDDYEKGRLPYMHRKSPVGRFVQSQSWPMGLTRHQAQPSSCGEKQPTKGERKMIDKITLFTSSQKRYLDQYINLYAIYRDSRTDTTHLQFWRYMTAFAMQWLRRWSPPMWAVWRKRLRLLWKRRVQERIIRYYDWKLGGVRGLRKLERNWTPKTPPPSPAGRFPAEALTFPAISLHSPPPAIYSPPRLGRNGPFRPLFND</sequence>
<evidence type="ECO:0000256" key="1">
    <source>
        <dbReference type="SAM" id="MobiDB-lite"/>
    </source>
</evidence>
<name>A0AAW0BBH0_9AGAR</name>
<dbReference type="AlphaFoldDB" id="A0AAW0BBH0"/>
<proteinExistence type="predicted"/>
<comment type="caution">
    <text evidence="2">The sequence shown here is derived from an EMBL/GenBank/DDBJ whole genome shotgun (WGS) entry which is preliminary data.</text>
</comment>
<evidence type="ECO:0000313" key="2">
    <source>
        <dbReference type="EMBL" id="KAK7023431.1"/>
    </source>
</evidence>
<feature type="region of interest" description="Disordered" evidence="1">
    <location>
        <begin position="43"/>
        <end position="76"/>
    </location>
</feature>
<feature type="compositionally biased region" description="Acidic residues" evidence="1">
    <location>
        <begin position="196"/>
        <end position="213"/>
    </location>
</feature>
<reference evidence="2 3" key="1">
    <citation type="submission" date="2024-01" db="EMBL/GenBank/DDBJ databases">
        <title>A draft genome for a cacao thread blight-causing isolate of Paramarasmius palmivorus.</title>
        <authorList>
            <person name="Baruah I.K."/>
            <person name="Bukari Y."/>
            <person name="Amoako-Attah I."/>
            <person name="Meinhardt L.W."/>
            <person name="Bailey B.A."/>
            <person name="Cohen S.P."/>
        </authorList>
    </citation>
    <scope>NUCLEOTIDE SEQUENCE [LARGE SCALE GENOMIC DNA]</scope>
    <source>
        <strain evidence="2 3">GH-12</strain>
    </source>
</reference>
<feature type="region of interest" description="Disordered" evidence="1">
    <location>
        <begin position="187"/>
        <end position="215"/>
    </location>
</feature>
<feature type="compositionally biased region" description="Polar residues" evidence="1">
    <location>
        <begin position="45"/>
        <end position="57"/>
    </location>
</feature>
<feature type="compositionally biased region" description="Basic and acidic residues" evidence="1">
    <location>
        <begin position="159"/>
        <end position="169"/>
    </location>
</feature>
<accession>A0AAW0BBH0</accession>
<dbReference type="Proteomes" id="UP001383192">
    <property type="component" value="Unassembled WGS sequence"/>
</dbReference>
<evidence type="ECO:0000313" key="3">
    <source>
        <dbReference type="Proteomes" id="UP001383192"/>
    </source>
</evidence>
<keyword evidence="3" id="KW-1185">Reference proteome</keyword>
<dbReference type="EMBL" id="JAYKXP010000139">
    <property type="protein sequence ID" value="KAK7023431.1"/>
    <property type="molecule type" value="Genomic_DNA"/>
</dbReference>
<feature type="region of interest" description="Disordered" evidence="1">
    <location>
        <begin position="129"/>
        <end position="172"/>
    </location>
</feature>
<protein>
    <submittedName>
        <fullName evidence="2">Uncharacterized protein</fullName>
    </submittedName>
</protein>
<organism evidence="2 3">
    <name type="scientific">Paramarasmius palmivorus</name>
    <dbReference type="NCBI Taxonomy" id="297713"/>
    <lineage>
        <taxon>Eukaryota</taxon>
        <taxon>Fungi</taxon>
        <taxon>Dikarya</taxon>
        <taxon>Basidiomycota</taxon>
        <taxon>Agaricomycotina</taxon>
        <taxon>Agaricomycetes</taxon>
        <taxon>Agaricomycetidae</taxon>
        <taxon>Agaricales</taxon>
        <taxon>Marasmiineae</taxon>
        <taxon>Marasmiaceae</taxon>
        <taxon>Paramarasmius</taxon>
    </lineage>
</organism>
<gene>
    <name evidence="2" type="ORF">VNI00_016737</name>
</gene>